<protein>
    <recommendedName>
        <fullName evidence="3">Sporulation related domain-containing protein</fullName>
    </recommendedName>
</protein>
<gene>
    <name evidence="1" type="ORF">GCM10011416_10590</name>
</gene>
<evidence type="ECO:0000313" key="2">
    <source>
        <dbReference type="Proteomes" id="UP000633278"/>
    </source>
</evidence>
<name>A0A917HY07_9FLAO</name>
<evidence type="ECO:0008006" key="3">
    <source>
        <dbReference type="Google" id="ProtNLM"/>
    </source>
</evidence>
<reference evidence="1" key="1">
    <citation type="journal article" date="2014" name="Int. J. Syst. Evol. Microbiol.">
        <title>Complete genome sequence of Corynebacterium casei LMG S-19264T (=DSM 44701T), isolated from a smear-ripened cheese.</title>
        <authorList>
            <consortium name="US DOE Joint Genome Institute (JGI-PGF)"/>
            <person name="Walter F."/>
            <person name="Albersmeier A."/>
            <person name="Kalinowski J."/>
            <person name="Ruckert C."/>
        </authorList>
    </citation>
    <scope>NUCLEOTIDE SEQUENCE</scope>
    <source>
        <strain evidence="1">CGMCC 1.15763</strain>
    </source>
</reference>
<evidence type="ECO:0000313" key="1">
    <source>
        <dbReference type="EMBL" id="GGG95039.1"/>
    </source>
</evidence>
<comment type="caution">
    <text evidence="1">The sequence shown here is derived from an EMBL/GenBank/DDBJ whole genome shotgun (WGS) entry which is preliminary data.</text>
</comment>
<proteinExistence type="predicted"/>
<accession>A0A917HY07</accession>
<dbReference type="AlphaFoldDB" id="A0A917HY07"/>
<dbReference type="EMBL" id="BMJW01000001">
    <property type="protein sequence ID" value="GGG95039.1"/>
    <property type="molecule type" value="Genomic_DNA"/>
</dbReference>
<organism evidence="1 2">
    <name type="scientific">Polaribacter pacificus</name>
    <dbReference type="NCBI Taxonomy" id="1775173"/>
    <lineage>
        <taxon>Bacteria</taxon>
        <taxon>Pseudomonadati</taxon>
        <taxon>Bacteroidota</taxon>
        <taxon>Flavobacteriia</taxon>
        <taxon>Flavobacteriales</taxon>
        <taxon>Flavobacteriaceae</taxon>
    </lineage>
</organism>
<reference evidence="1" key="2">
    <citation type="submission" date="2020-09" db="EMBL/GenBank/DDBJ databases">
        <authorList>
            <person name="Sun Q."/>
            <person name="Zhou Y."/>
        </authorList>
    </citation>
    <scope>NUCLEOTIDE SEQUENCE</scope>
    <source>
        <strain evidence="1">CGMCC 1.15763</strain>
    </source>
</reference>
<keyword evidence="2" id="KW-1185">Reference proteome</keyword>
<sequence>MTGLPEIFAQNTDGELVKQLIAKKRNYNKEKGYGFRIQLSNGNEIDIKKTRELFALEYPTIASYILFESPEWKVQVGDFRTNLEADKALNIFRKKFRGAIVVPR</sequence>
<dbReference type="Proteomes" id="UP000633278">
    <property type="component" value="Unassembled WGS sequence"/>
</dbReference>